<feature type="transmembrane region" description="Helical" evidence="1">
    <location>
        <begin position="198"/>
        <end position="216"/>
    </location>
</feature>
<evidence type="ECO:0000313" key="2">
    <source>
        <dbReference type="EMBL" id="CRG84686.1"/>
    </source>
</evidence>
<dbReference type="RefSeq" id="XP_028531124.1">
    <property type="nucleotide sequence ID" value="XM_028675246.1"/>
</dbReference>
<feature type="transmembrane region" description="Helical" evidence="1">
    <location>
        <begin position="164"/>
        <end position="186"/>
    </location>
</feature>
<dbReference type="OrthoDB" id="10615400at2759"/>
<sequence length="227" mass="27066">MNRKSDSILNIRMHPMFYYHVSEGFITTDISTLKLYSKREKKNILYFLMKFFLFTFLIWILQYSNNWVSYKSRNQGNSLKNVLNLGYERSLAESNNTIKQTKEGLNYYDQQNILETYLESRNEQNEIEENIDVEQENEIKTKEKNKKVSFNKSILGTCKSNLKLVLFSLFFFMPFSSFMISLISLISSNFYDEKTYMATFLLSNISIIIFAIYLIYEQINIKRKIKL</sequence>
<accession>A0A1J1GK33</accession>
<organism evidence="2 3">
    <name type="scientific">Plasmodium relictum</name>
    <dbReference type="NCBI Taxonomy" id="85471"/>
    <lineage>
        <taxon>Eukaryota</taxon>
        <taxon>Sar</taxon>
        <taxon>Alveolata</taxon>
        <taxon>Apicomplexa</taxon>
        <taxon>Aconoidasida</taxon>
        <taxon>Haemosporida</taxon>
        <taxon>Plasmodiidae</taxon>
        <taxon>Plasmodium</taxon>
        <taxon>Plasmodium (Haemamoeba)</taxon>
    </lineage>
</organism>
<keyword evidence="1" id="KW-0812">Transmembrane</keyword>
<name>A0A1J1GK33_PLARL</name>
<keyword evidence="1" id="KW-0472">Membrane</keyword>
<dbReference type="GeneID" id="39734173"/>
<dbReference type="OMA" id="IYEQINI"/>
<gene>
    <name evidence="2" type="ORF">PRELSG_0024700</name>
</gene>
<feature type="transmembrane region" description="Helical" evidence="1">
    <location>
        <begin position="44"/>
        <end position="63"/>
    </location>
</feature>
<evidence type="ECO:0000313" key="3">
    <source>
        <dbReference type="Proteomes" id="UP000220158"/>
    </source>
</evidence>
<keyword evidence="1" id="KW-1133">Transmembrane helix</keyword>
<dbReference type="KEGG" id="prel:PRELSG_0024700"/>
<evidence type="ECO:0000256" key="1">
    <source>
        <dbReference type="SAM" id="Phobius"/>
    </source>
</evidence>
<reference evidence="2 3" key="1">
    <citation type="submission" date="2015-04" db="EMBL/GenBank/DDBJ databases">
        <authorList>
            <consortium name="Pathogen Informatics"/>
        </authorList>
    </citation>
    <scope>NUCLEOTIDE SEQUENCE [LARGE SCALE GENOMIC DNA]</scope>
    <source>
        <strain evidence="2 3">SGS1</strain>
    </source>
</reference>
<proteinExistence type="predicted"/>
<dbReference type="Proteomes" id="UP000220158">
    <property type="component" value="Unassembled WGS sequence"/>
</dbReference>
<keyword evidence="3" id="KW-1185">Reference proteome</keyword>
<dbReference type="VEuPathDB" id="PlasmoDB:PRELSG_0024700"/>
<dbReference type="AlphaFoldDB" id="A0A1J1GK33"/>
<protein>
    <submittedName>
        <fullName evidence="2">Fam-h protein</fullName>
    </submittedName>
</protein>
<dbReference type="EMBL" id="CVMU01000179">
    <property type="protein sequence ID" value="CRG84686.1"/>
    <property type="molecule type" value="Genomic_DNA"/>
</dbReference>